<proteinExistence type="predicted"/>
<comment type="caution">
    <text evidence="1">The sequence shown here is derived from an EMBL/GenBank/DDBJ whole genome shotgun (WGS) entry which is preliminary data.</text>
</comment>
<dbReference type="RefSeq" id="WP_315878385.1">
    <property type="nucleotide sequence ID" value="NZ_JAWCTQ010000016.1"/>
</dbReference>
<evidence type="ECO:0000313" key="2">
    <source>
        <dbReference type="Proteomes" id="UP001250181"/>
    </source>
</evidence>
<organism evidence="1 2">
    <name type="scientific">Streptomyces tamarix</name>
    <dbReference type="NCBI Taxonomy" id="3078565"/>
    <lineage>
        <taxon>Bacteria</taxon>
        <taxon>Bacillati</taxon>
        <taxon>Actinomycetota</taxon>
        <taxon>Actinomycetes</taxon>
        <taxon>Kitasatosporales</taxon>
        <taxon>Streptomycetaceae</taxon>
        <taxon>Streptomyces</taxon>
    </lineage>
</organism>
<dbReference type="Proteomes" id="UP001250181">
    <property type="component" value="Unassembled WGS sequence"/>
</dbReference>
<protein>
    <submittedName>
        <fullName evidence="1">Uncharacterized protein</fullName>
    </submittedName>
</protein>
<reference evidence="1 2" key="1">
    <citation type="submission" date="2023-09" db="EMBL/GenBank/DDBJ databases">
        <title>Streptomyces sp. nov.: A antagonism against Alternaria gaisen Producing Streptochlin, Isolated from Tamarix root soil.</title>
        <authorList>
            <person name="Chen Y."/>
        </authorList>
    </citation>
    <scope>NUCLEOTIDE SEQUENCE [LARGE SCALE GENOMIC DNA]</scope>
    <source>
        <strain evidence="1 2">TRM76323</strain>
    </source>
</reference>
<sequence>MKEVYRMKVMVTNTYHETSEIIEADSIAEAKASTEAGLQVTADNLAPNEIEPDWREYYTSYEGALQATYESILSQLKSEFVYKVVDTTND</sequence>
<evidence type="ECO:0000313" key="1">
    <source>
        <dbReference type="EMBL" id="MDT9683311.1"/>
    </source>
</evidence>
<gene>
    <name evidence="1" type="ORF">RND61_14695</name>
</gene>
<accession>A0ABU3QKM7</accession>
<keyword evidence="2" id="KW-1185">Reference proteome</keyword>
<name>A0ABU3QKM7_9ACTN</name>
<dbReference type="EMBL" id="JAWCTQ010000016">
    <property type="protein sequence ID" value="MDT9683311.1"/>
    <property type="molecule type" value="Genomic_DNA"/>
</dbReference>